<dbReference type="AlphaFoldDB" id="U4LDH5"/>
<keyword evidence="2" id="KW-1185">Reference proteome</keyword>
<evidence type="ECO:0000313" key="2">
    <source>
        <dbReference type="Proteomes" id="UP000018144"/>
    </source>
</evidence>
<sequence>MPNNKYTRARAPTFKSETADAVTEYGKITHHLIDMLLHSEIRDDVLDPKHPAYRYISHPLELQARLQCAVICGDLLDRLCKLRPVIRADLCLATGNQNKVREAYEELVSATEIYATVIQQCSATARVEILEEIILPRRKRAIEVIGEIRNVYKSSLYNAIRRLEHEEDGLDKLRNDIKRQTLRANSWSFTLETPIQDRPWSVLKNVCKKRMFVAGRQDCICPNLRKVDLEGADGSHDEVLRRLYSSVALLITDW</sequence>
<dbReference type="Proteomes" id="UP000018144">
    <property type="component" value="Unassembled WGS sequence"/>
</dbReference>
<gene>
    <name evidence="1" type="ORF">PCON_12191</name>
</gene>
<organism evidence="1 2">
    <name type="scientific">Pyronema omphalodes (strain CBS 100304)</name>
    <name type="common">Pyronema confluens</name>
    <dbReference type="NCBI Taxonomy" id="1076935"/>
    <lineage>
        <taxon>Eukaryota</taxon>
        <taxon>Fungi</taxon>
        <taxon>Dikarya</taxon>
        <taxon>Ascomycota</taxon>
        <taxon>Pezizomycotina</taxon>
        <taxon>Pezizomycetes</taxon>
        <taxon>Pezizales</taxon>
        <taxon>Pyronemataceae</taxon>
        <taxon>Pyronema</taxon>
    </lineage>
</organism>
<proteinExistence type="predicted"/>
<name>U4LDH5_PYROM</name>
<evidence type="ECO:0000313" key="1">
    <source>
        <dbReference type="EMBL" id="CCX12597.1"/>
    </source>
</evidence>
<accession>U4LDH5</accession>
<reference evidence="1 2" key="1">
    <citation type="journal article" date="2013" name="PLoS Genet.">
        <title>The genome and development-dependent transcriptomes of Pyronema confluens: a window into fungal evolution.</title>
        <authorList>
            <person name="Traeger S."/>
            <person name="Altegoer F."/>
            <person name="Freitag M."/>
            <person name="Gabaldon T."/>
            <person name="Kempken F."/>
            <person name="Kumar A."/>
            <person name="Marcet-Houben M."/>
            <person name="Poggeler S."/>
            <person name="Stajich J.E."/>
            <person name="Nowrousian M."/>
        </authorList>
    </citation>
    <scope>NUCLEOTIDE SEQUENCE [LARGE SCALE GENOMIC DNA]</scope>
    <source>
        <strain evidence="2">CBS 100304</strain>
        <tissue evidence="1">Vegetative mycelium</tissue>
    </source>
</reference>
<dbReference type="EMBL" id="HF935720">
    <property type="protein sequence ID" value="CCX12597.1"/>
    <property type="molecule type" value="Genomic_DNA"/>
</dbReference>
<protein>
    <submittedName>
        <fullName evidence="1">Uncharacterized protein</fullName>
    </submittedName>
</protein>